<dbReference type="EMBL" id="BSYO01000024">
    <property type="protein sequence ID" value="GMH21944.1"/>
    <property type="molecule type" value="Genomic_DNA"/>
</dbReference>
<accession>A0AAD3XZE7</accession>
<keyword evidence="2" id="KW-1185">Reference proteome</keyword>
<dbReference type="Proteomes" id="UP001279734">
    <property type="component" value="Unassembled WGS sequence"/>
</dbReference>
<dbReference type="AlphaFoldDB" id="A0AAD3XZE7"/>
<reference evidence="1" key="1">
    <citation type="submission" date="2023-05" db="EMBL/GenBank/DDBJ databases">
        <title>Nepenthes gracilis genome sequencing.</title>
        <authorList>
            <person name="Fukushima K."/>
        </authorList>
    </citation>
    <scope>NUCLEOTIDE SEQUENCE</scope>
    <source>
        <strain evidence="1">SING2019-196</strain>
    </source>
</reference>
<organism evidence="1 2">
    <name type="scientific">Nepenthes gracilis</name>
    <name type="common">Slender pitcher plant</name>
    <dbReference type="NCBI Taxonomy" id="150966"/>
    <lineage>
        <taxon>Eukaryota</taxon>
        <taxon>Viridiplantae</taxon>
        <taxon>Streptophyta</taxon>
        <taxon>Embryophyta</taxon>
        <taxon>Tracheophyta</taxon>
        <taxon>Spermatophyta</taxon>
        <taxon>Magnoliopsida</taxon>
        <taxon>eudicotyledons</taxon>
        <taxon>Gunneridae</taxon>
        <taxon>Pentapetalae</taxon>
        <taxon>Caryophyllales</taxon>
        <taxon>Nepenthaceae</taxon>
        <taxon>Nepenthes</taxon>
    </lineage>
</organism>
<sequence>MLGGVVLNNLGTSHFEKVKTGSEWPPCQINEIESLSGEVARALGYSFMVAHDSDAAGIQLHQTWDVMWHAAGKDAWFRLVQWVASMPNIIFSASNHSNRNSFSISITLPATHFLDSHGLHDYLPIEVLHRTVAVKL</sequence>
<proteinExistence type="predicted"/>
<name>A0AAD3XZE7_NEPGR</name>
<protein>
    <submittedName>
        <fullName evidence="1">Uncharacterized protein</fullName>
    </submittedName>
</protein>
<evidence type="ECO:0000313" key="2">
    <source>
        <dbReference type="Proteomes" id="UP001279734"/>
    </source>
</evidence>
<evidence type="ECO:0000313" key="1">
    <source>
        <dbReference type="EMBL" id="GMH21944.1"/>
    </source>
</evidence>
<gene>
    <name evidence="1" type="ORF">Nepgr_023787</name>
</gene>
<comment type="caution">
    <text evidence="1">The sequence shown here is derived from an EMBL/GenBank/DDBJ whole genome shotgun (WGS) entry which is preliminary data.</text>
</comment>